<evidence type="ECO:0000259" key="2">
    <source>
        <dbReference type="Pfam" id="PF07883"/>
    </source>
</evidence>
<dbReference type="InterPro" id="IPR051610">
    <property type="entry name" value="GPI/OXD"/>
</dbReference>
<proteinExistence type="predicted"/>
<dbReference type="InterPro" id="IPR013096">
    <property type="entry name" value="Cupin_2"/>
</dbReference>
<dbReference type="RefSeq" id="WP_022719430.1">
    <property type="nucleotide sequence ID" value="NZ_ATTQ01000064.1"/>
</dbReference>
<dbReference type="PANTHER" id="PTHR35848:SF6">
    <property type="entry name" value="CUPIN TYPE-2 DOMAIN-CONTAINING PROTEIN"/>
    <property type="match status" value="1"/>
</dbReference>
<evidence type="ECO:0000256" key="1">
    <source>
        <dbReference type="ARBA" id="ARBA00022723"/>
    </source>
</evidence>
<keyword evidence="1" id="KW-0479">Metal-binding</keyword>
<gene>
    <name evidence="3" type="ORF">BCL32_0812</name>
</gene>
<dbReference type="AlphaFoldDB" id="A0A559TL25"/>
<evidence type="ECO:0000313" key="4">
    <source>
        <dbReference type="Proteomes" id="UP000319824"/>
    </source>
</evidence>
<dbReference type="Pfam" id="PF07883">
    <property type="entry name" value="Cupin_2"/>
    <property type="match status" value="1"/>
</dbReference>
<dbReference type="Proteomes" id="UP000319824">
    <property type="component" value="Unassembled WGS sequence"/>
</dbReference>
<dbReference type="EMBL" id="VISO01000001">
    <property type="protein sequence ID" value="TVZ75319.1"/>
    <property type="molecule type" value="Genomic_DNA"/>
</dbReference>
<accession>A0A559TL25</accession>
<reference evidence="3 4" key="1">
    <citation type="submission" date="2019-06" db="EMBL/GenBank/DDBJ databases">
        <title>Pac Bio to generate improved reference genome sequences for organisms with transposon mutant libraries (support for FEBA project).</title>
        <authorList>
            <person name="Blow M."/>
        </authorList>
    </citation>
    <scope>NUCLEOTIDE SEQUENCE [LARGE SCALE GENOMIC DNA]</scope>
    <source>
        <strain evidence="3 4">USDA 1844</strain>
    </source>
</reference>
<organism evidence="3 4">
    <name type="scientific">Rhizobium mongolense USDA 1844</name>
    <dbReference type="NCBI Taxonomy" id="1079460"/>
    <lineage>
        <taxon>Bacteria</taxon>
        <taxon>Pseudomonadati</taxon>
        <taxon>Pseudomonadota</taxon>
        <taxon>Alphaproteobacteria</taxon>
        <taxon>Hyphomicrobiales</taxon>
        <taxon>Rhizobiaceae</taxon>
        <taxon>Rhizobium/Agrobacterium group</taxon>
        <taxon>Rhizobium</taxon>
    </lineage>
</organism>
<evidence type="ECO:0000313" key="3">
    <source>
        <dbReference type="EMBL" id="TVZ75319.1"/>
    </source>
</evidence>
<sequence length="141" mass="15548">MRIARSKDATTAYEYGCDLRRLYPWANVSDPLWGSAVCSVRPGEATHPHSHDEDETFIITSGQGLMSVDDETEPVGKGDVIFLPRNCRHTIQNASNIEPLEFLTIWWGSPEANARMINIVSGLTPATGPLPKQLQDTIGRA</sequence>
<dbReference type="GO" id="GO:0046872">
    <property type="term" value="F:metal ion binding"/>
    <property type="evidence" value="ECO:0007669"/>
    <property type="project" value="UniProtKB-KW"/>
</dbReference>
<feature type="domain" description="Cupin type-2" evidence="2">
    <location>
        <begin position="37"/>
        <end position="106"/>
    </location>
</feature>
<dbReference type="InterPro" id="IPR014710">
    <property type="entry name" value="RmlC-like_jellyroll"/>
</dbReference>
<name>A0A559TL25_9HYPH</name>
<protein>
    <submittedName>
        <fullName evidence="3">Cupin domain-containing protein</fullName>
    </submittedName>
</protein>
<dbReference type="CDD" id="cd06988">
    <property type="entry name" value="cupin_DddK"/>
    <property type="match status" value="1"/>
</dbReference>
<dbReference type="InterPro" id="IPR011051">
    <property type="entry name" value="RmlC_Cupin_sf"/>
</dbReference>
<comment type="caution">
    <text evidence="3">The sequence shown here is derived from an EMBL/GenBank/DDBJ whole genome shotgun (WGS) entry which is preliminary data.</text>
</comment>
<dbReference type="Gene3D" id="2.60.120.10">
    <property type="entry name" value="Jelly Rolls"/>
    <property type="match status" value="1"/>
</dbReference>
<dbReference type="PANTHER" id="PTHR35848">
    <property type="entry name" value="OXALATE-BINDING PROTEIN"/>
    <property type="match status" value="1"/>
</dbReference>
<dbReference type="SUPFAM" id="SSF51182">
    <property type="entry name" value="RmlC-like cupins"/>
    <property type="match status" value="1"/>
</dbReference>